<dbReference type="PANTHER" id="PTHR35385:SF2">
    <property type="entry name" value="PROTEIN B, PUTATIVE-RELATED"/>
    <property type="match status" value="1"/>
</dbReference>
<sequence>MENDNNISERENFSIPQFELEAFVNITDKEKAHEWFQAFESHSKTTMPQTKGYGVKGKKVLLREKRHCIHGNDVKKKQDSAESLSFRRVKEEVRERFLELFGDGHSPASAIYSYEDSLHTTAESDQELLEMLADRAINPDYGYIVRLFHEYRNNTLGSHNGEKMFERLVEVIDHYNNSSNGRAIMQEYDAQAEKAFILCIVSSLMCRIYEKIPQAGEICYVNASASFEPLNTAITLLYTSCAAGALPLGVLITSDESEIILEKALNLLKMILPLYAFYGRGPQVGPIVFLTDDSSVERNTLELCWPRGIRLLCTFHILQAFWRWLYDSKYRINKDDRTPIIKMMKKILYASTEPEMDNHYQDFKHNFFRLYPQLQKHFDLLWECCHVGMTGAPCKHQGAVSVKFHISNFNFLPSLTPNDRMIYSYIALESHNENDEQLTISNCNYQLNSITDNKFPQFLGESNENNKIKENEINTSTLGTFLEEIKVDYENCGPQFRTALDKFAERYHASKSKSIPRLCSFLYDINHNVDPIRIKSGAMIRVQVESVKRRKRNKSGGTRKAGGKENLDPQIIPSQKKKKTGKKEHNLSKNILRNQLN</sequence>
<proteinExistence type="predicted"/>
<comment type="caution">
    <text evidence="2">The sequence shown here is derived from an EMBL/GenBank/DDBJ whole genome shotgun (WGS) entry which is preliminary data.</text>
</comment>
<dbReference type="Proteomes" id="UP000684084">
    <property type="component" value="Unassembled WGS sequence"/>
</dbReference>
<accession>A0A915ZV54</accession>
<feature type="compositionally biased region" description="Polar residues" evidence="1">
    <location>
        <begin position="588"/>
        <end position="597"/>
    </location>
</feature>
<evidence type="ECO:0000256" key="1">
    <source>
        <dbReference type="SAM" id="MobiDB-lite"/>
    </source>
</evidence>
<dbReference type="OrthoDB" id="2371973at2759"/>
<name>A0A915ZV54_9GLOM</name>
<dbReference type="EMBL" id="CAGKOT010000076">
    <property type="protein sequence ID" value="CAB5392420.1"/>
    <property type="molecule type" value="Genomic_DNA"/>
</dbReference>
<dbReference type="VEuPathDB" id="FungiDB:RhiirFUN_022599"/>
<evidence type="ECO:0008006" key="4">
    <source>
        <dbReference type="Google" id="ProtNLM"/>
    </source>
</evidence>
<dbReference type="VEuPathDB" id="FungiDB:RhiirFUN_008104"/>
<evidence type="ECO:0000313" key="3">
    <source>
        <dbReference type="Proteomes" id="UP000684084"/>
    </source>
</evidence>
<protein>
    <recommendedName>
        <fullName evidence="4">MULE transposase domain-containing protein</fullName>
    </recommendedName>
</protein>
<gene>
    <name evidence="2" type="ORF">CHRIB12_LOCUS22407</name>
</gene>
<reference evidence="2" key="1">
    <citation type="submission" date="2020-05" db="EMBL/GenBank/DDBJ databases">
        <authorList>
            <person name="Rincon C."/>
            <person name="Sanders R I."/>
            <person name="Robbins C."/>
            <person name="Chaturvedi A."/>
        </authorList>
    </citation>
    <scope>NUCLEOTIDE SEQUENCE</scope>
    <source>
        <strain evidence="2">CHB12</strain>
    </source>
</reference>
<dbReference type="AlphaFoldDB" id="A0A915ZV54"/>
<dbReference type="PANTHER" id="PTHR35385">
    <property type="entry name" value="PROTEIN B, PUTATIVE-RELATED-RELATED"/>
    <property type="match status" value="1"/>
</dbReference>
<evidence type="ECO:0000313" key="2">
    <source>
        <dbReference type="EMBL" id="CAB5392420.1"/>
    </source>
</evidence>
<feature type="region of interest" description="Disordered" evidence="1">
    <location>
        <begin position="547"/>
        <end position="597"/>
    </location>
</feature>
<organism evidence="2 3">
    <name type="scientific">Rhizophagus irregularis</name>
    <dbReference type="NCBI Taxonomy" id="588596"/>
    <lineage>
        <taxon>Eukaryota</taxon>
        <taxon>Fungi</taxon>
        <taxon>Fungi incertae sedis</taxon>
        <taxon>Mucoromycota</taxon>
        <taxon>Glomeromycotina</taxon>
        <taxon>Glomeromycetes</taxon>
        <taxon>Glomerales</taxon>
        <taxon>Glomeraceae</taxon>
        <taxon>Rhizophagus</taxon>
    </lineage>
</organism>